<feature type="coiled-coil region" evidence="2">
    <location>
        <begin position="1172"/>
        <end position="1290"/>
    </location>
</feature>
<feature type="coiled-coil region" evidence="2">
    <location>
        <begin position="3576"/>
        <end position="3652"/>
    </location>
</feature>
<feature type="compositionally biased region" description="Basic and acidic residues" evidence="3">
    <location>
        <begin position="2013"/>
        <end position="2028"/>
    </location>
</feature>
<dbReference type="PANTHER" id="PTHR32083:SF0">
    <property type="entry name" value="CILIA AND FLAGELLA-ASSOCIATED PROTEIN 58"/>
    <property type="match status" value="1"/>
</dbReference>
<gene>
    <name evidence="4" type="ORF">POVWA2_059960</name>
</gene>
<feature type="coiled-coil region" evidence="2">
    <location>
        <begin position="3094"/>
        <end position="3128"/>
    </location>
</feature>
<feature type="region of interest" description="Disordered" evidence="3">
    <location>
        <begin position="22"/>
        <end position="48"/>
    </location>
</feature>
<reference evidence="5" key="1">
    <citation type="submission" date="2016-05" db="EMBL/GenBank/DDBJ databases">
        <authorList>
            <person name="Naeem Raeece"/>
        </authorList>
    </citation>
    <scope>NUCLEOTIDE SEQUENCE [LARGE SCALE GENOMIC DNA]</scope>
</reference>
<feature type="region of interest" description="Disordered" evidence="3">
    <location>
        <begin position="709"/>
        <end position="739"/>
    </location>
</feature>
<feature type="region of interest" description="Disordered" evidence="3">
    <location>
        <begin position="3500"/>
        <end position="3534"/>
    </location>
</feature>
<protein>
    <submittedName>
        <fullName evidence="4">Uncharacterized protein</fullName>
    </submittedName>
</protein>
<organism evidence="4 5">
    <name type="scientific">Plasmodium ovale wallikeri</name>
    <dbReference type="NCBI Taxonomy" id="864142"/>
    <lineage>
        <taxon>Eukaryota</taxon>
        <taxon>Sar</taxon>
        <taxon>Alveolata</taxon>
        <taxon>Apicomplexa</taxon>
        <taxon>Aconoidasida</taxon>
        <taxon>Haemosporida</taxon>
        <taxon>Plasmodiidae</taxon>
        <taxon>Plasmodium</taxon>
        <taxon>Plasmodium (Plasmodium)</taxon>
    </lineage>
</organism>
<feature type="coiled-coil region" evidence="2">
    <location>
        <begin position="4754"/>
        <end position="4788"/>
    </location>
</feature>
<dbReference type="GO" id="GO:0005856">
    <property type="term" value="C:cytoskeleton"/>
    <property type="evidence" value="ECO:0007669"/>
    <property type="project" value="TreeGrafter"/>
</dbReference>
<evidence type="ECO:0000313" key="5">
    <source>
        <dbReference type="Proteomes" id="UP000078550"/>
    </source>
</evidence>
<feature type="compositionally biased region" description="Polar residues" evidence="3">
    <location>
        <begin position="25"/>
        <end position="38"/>
    </location>
</feature>
<evidence type="ECO:0000256" key="1">
    <source>
        <dbReference type="ARBA" id="ARBA00023054"/>
    </source>
</evidence>
<feature type="compositionally biased region" description="Basic and acidic residues" evidence="3">
    <location>
        <begin position="2673"/>
        <end position="2685"/>
    </location>
</feature>
<dbReference type="EMBL" id="FLRE01000201">
    <property type="protein sequence ID" value="SBT50360.1"/>
    <property type="molecule type" value="Genomic_DNA"/>
</dbReference>
<accession>A0A1A9A2E1</accession>
<name>A0A1A9A2E1_PLAOA</name>
<feature type="compositionally biased region" description="Polar residues" evidence="3">
    <location>
        <begin position="914"/>
        <end position="931"/>
    </location>
</feature>
<feature type="coiled-coil region" evidence="2">
    <location>
        <begin position="524"/>
        <end position="690"/>
    </location>
</feature>
<feature type="compositionally biased region" description="Polar residues" evidence="3">
    <location>
        <begin position="3500"/>
        <end position="3519"/>
    </location>
</feature>
<feature type="compositionally biased region" description="Basic and acidic residues" evidence="3">
    <location>
        <begin position="727"/>
        <end position="739"/>
    </location>
</feature>
<feature type="coiled-coil region" evidence="2">
    <location>
        <begin position="4872"/>
        <end position="4927"/>
    </location>
</feature>
<evidence type="ECO:0000256" key="2">
    <source>
        <dbReference type="SAM" id="Coils"/>
    </source>
</evidence>
<feature type="coiled-coil region" evidence="2">
    <location>
        <begin position="3724"/>
        <end position="3793"/>
    </location>
</feature>
<proteinExistence type="predicted"/>
<sequence>MKKYSTNSNIEKRSINDIYKRGIDNQENPNSLNGNCIKQNDDNDKGDEKSMECNILNEVVKLKTELKNALTENSELKKRHNEDTEKLNLISLKNASLLSEMSDEKKRILIEYNNYREESVKDIKRLQEELDKNVVMLNSLKDEILFKEEELRKVEIIQRLYMQETEMNQEKEAKIKALQDIIKEKKNTAGENTTVQNDRCAVPHGEDEKEHNLTEEEAQFAQIELERKNDELKMLGKKYDHLKKTNREIEKKICFLREEVDYYKNNENSFIMQNIFNAENNIDDSMCKKHLLKISILYNVLHKIVMYDQKNLIEKDKFIYALEKENTHFLKKFIADEMYCLYLKDCISKINLTYQIDLHKQEKKYMLLNSEYDDLYNKFLHEKNENCILNEKYDKIIFNQKKEINNLKGHISIQNKDKEILTKYIDNYITYIENSYEKYCIMKNDYKNLEELVKDLEEKNKNLMILVNGLNMDRNQKIANDFSNSANLLESNEANNFLKKNTITMDIDHMKLIKNDIKDRDIKIIELESKNLELAKRIDKLNEEMLKNRKNEYSENEFIKIKDLCFDLKDICSRLELEIKEKNYVIEELTEKLNLSEKKNKDNQVILELSEFRIQNFHDNVKYYQEKVNELSENLQKKESDIAIIQDYNDRLKEEKDKANYEKTKLIEGMNRLQGENDLLRKEAMFLRNEKRTNSSVIVNTCPYSHNDGDVVGEDSSYMNEKLTSQNDERRDKTSECDERVDQSSTYKGIFNFVKSKKTVSDEKSDLEVRVNKLTDENILLMKENEEIFNKLEKVSSENVKIKNELMYARSDAEKSSFYLEYEKKEKLKYKLLLRQKKRKGKELKRTFNKMMGTVKHLVVNIKRIDRENKKHDMNNSFFISSSSENGANEAIEANEANEASGDFLSQSENANTQFMPSSVSKSRNSANHTSVDGKHSFYSRSTKVPRLSESGRNSVHVRKKRSMNRKEEKKTKIVYMKIRMHRFSICGNFKINLRKYKKAYRELDSTLCYLNEKENDNLNLLAIQQKNCKGLETFYSIPNSTDSKVVQNDERTKQRKNLNHFSVFQTGKMINDLNYIKRKYDSKVKETLIMQKKLIDNEKELNCTSMKYENLLKEHDSLISDIKERTEKLTSIENDYNLLFEKYSETQDEIKMHEKKTKEIFNECNELVEYMKKKENKIKEFDEHLKKMEIKYKEEKEKNDILTKDNISLDNLHSKLKEDIDLYKKKLESMQTELKLRISKIEELELIQKNAENEMFYLKSATHKYEMNLKEAHDELNKTNEATIKLEKELHECKMSVNVFHEQILNRDYFLFSINESYKKKEYFYKNVKQRVRGFNKTFIELCENFELGEMKKFNELYEHFEFNDSDYKKNILHFQLKQKERFADTVEEIVQTVDALSQFNQKCEEEKNELLSKIHDLENKLNVKMHENSELYEQYENNMKKILLDRDERVEDCLILSEDVKKKNNEIYVLTKELEGKNVECNEINMKCSFLTNEVKNLECSKIQLKEKLRDVESHKEKQIQFLKKENKNLKDDIFNIKNVLHDMDEEIAKLKETVDNLNQEKYTHENELDKLREIVEEEKRFNDMLKENEQNFIREIKEAHQYAIKKEEEINTLKLTHELEKKNQVDEIEKLKTKNKEIQDSVKNKLKMVSDLELQMLEYKVLLDKNTSMKMLVQDLENKIDELIKDNEKLCIDLKKEKLMNEEKEKNILSLNEDIRVCETKIHEHDCMLLRLRDEKEQLNQEIFILNDIKKSKDSIIEELENNLRKAVFGDVKLHDIERTQPAYRIFTDEDLGIEANKDADFSDLANSKLCIFNNASGGGGTANGAGGNGAGHLAELKKYSLFLKEENDAIKQELRKMKDKSAIDEKKNDEMEKIIQRRDDIIRKMNQDIVSYNEKVKILEKDTNQLHSELYAVNELLALRSDECKELSMELYELTDVKNKLMVKNEVLQKQVDFFKHEVEEKSELLNDVDLAKVENENKEYEKNAIIKRELNGKGRSDRSGTGRCASGDQKDGNQRGDDEWASEREEEALIDSLNVRNPQDLQNSDLESVKLSDANEISNYINEFLRCVRLLIFRKRIFESKLENAERKYNDFKEKLKEDRDLINDLKKKLRHNEEYNFNSSRTYDSNGLNHFENENFSVNYKELSTNIQKCGIKNDIIEKKDHLLLKYENEKLTEENKYLHEQLNNFVNLRNSEKEMRKTSNQLIEKENISTEYTYIAENKYLKFQVDTITNELNICRNKNVYLKKKTENYEDIIDHLQKEIIKIIDKQKECDEEFYKIEKELEKKNENIEHLVKKREEDQELMEKEFKRYLKLENEFLILSDDIFKKESKVKEYEEIVKKLNHDVREHILEKEELKLYAENLKNKYGTFENKYKDLYTVLEKEKQGKIDAEKKEESALVTKLKNYDDIISELLKEKEELLNKYEELKRVYDEKLKIEASLHKEISELRKRNELLAEKNNTLGEQINNLVRQNEQYNIKLVDLDKEKFDLYMKFLKTSEELNNITSSSLHENHKPNLGNKKRDDDDMEKYLSLKEKQLEEREKILQMKLDRLKEHGHNGSSDNEELFRSEKKKENEYMQNRNENDNIIISNIRSEMNDLTMENDKLKEKVIELERLNGSIYKDNKELINIISSLERGRSCSKPRSSEKGNEHSQILELENYRVYSGGDNHDGGSNRDHDGNNGSYTNLVKNTQVKEENENLKMEIYNLKSKIDEYSTILNKRTLCEESNKRAKNYLYYLNDKIKGFIEIFSENNFNYEFFKSELKKIKLTNLMIIEDNFEKAKGGEALRYSDSSSGNYSLDGDVEADDRSSVSSKIVVNFFTAHNERIRDGSHDGRYQADVVIDRLELKKFYKYIIRLKEDYSRKCLLVDNQKNTIEELNREIYDYSRTSRKYQEEEEELKRKINEVIIENSANVEKFSKMYENMLSKLEEEVEKNNNLLEKLNVQNEQNRVYEENQKKIENALICKGSGVCTTEDGEIGERKEVAIGTRILEKINTLLDQYNDMVKHNSSLYATNSEILTENHTLKEVITKMNKEITSLTEQIDEKNVVINGKQHTHERSESINHQKIYAKEGSNKRDSSKERENNVIREYEDILLVIERKNNELENNCEYFQKHNDELNVKYNKLLSEYNSLKDFVERKKIEFRSSTERYQNEDGDDSHMGERSINRETEKCLSEKWKDARNFPFSPNDLLILQKHIDAIEILNDDFLKNDQLEGYINLIKNDLIKVCKDRCSEVGSPSKNELVKRLREKENEIRNYEEVINNMNMHLDSKEEIINNLKHICEEELQRKMELKKKLDEKMEERNEEDVDDARKEEMFVKMRNGYEELLNEYNISLNTLEETKEKLELLKSEKDKIEKLKEIEKNDKEYIIKKLELINNEMQEKAEEVQKCLSEELQQKDSIIKNKVDMLDQLSEEVLFLKSEKSKNNKYVGELELQIANLNNEINTLNNLLKDSKEEINFINSTLDEKEKEIADLRNRIENYVNQLNDVNHYENTQKGSKRNSAASRNAQSIRTEEEEKNEHEYQMNELKRKSNIQKNLHFKKLNELRIDLKNSFASYNKLKFDSEKKIEDYEEEANNLKHYINRLKEENDKKDKNYALIEMAIKEMDKEIIILKADLEQKCILIENLEKNFEKGKKDMHLLDEDIKVVEHIIMNYLQSRSSNIDELVKELTTQTKTTYLSFLKEIMKKVHQNFIKVEFKRKDEMSISNILKKEKEVIAIEERLNNIILEKDNYEKEVRQMKQQVEMLHDQKNEYTNELRSVIHQLNQKKEEMNQLSSDINELDRREGNMQYKENNLMNKSENYVNKEMELIKSKEELIIRENDLINRENELINRENEIIKGKEELINKTNEFAMKKEKLHSDQMEMEKLKNDLMVKFEKLNNAQNDVKIKETKLKKIYEKLKGRDIAKFLDVNNDAFSCENENTGSLNILPCANKGSIAPVRKLQECDTVESERGNEWDNAKGRECECPESDASEQRTFGKEFKKRVQDLKSELLRCEKEMEIYQKTLEIEKREKEIYKMELEKVRELLHLEQLNRKNLDEELERYRSDDTHILKSLKESEELINEKNGQILELQQRLIESSYEITMIDNSKNMMQEKNIDYEKKIEQLNSVITNYEKEISDLNKEKLNITRKSIEKIIDDGEDIKQLKEDLGEAHELIHNLKNQNEEFRRINLELQEASKDMRSDIDVLLANIEELTEEKRVSKEKARVDSEKYSELKIAYEEKAKECKSILNTLSEKMKRKTELEKSQQNSNNKRDDQSARKSYGSGSPHQDFSYEEKEQYLHALYEKNMLIESLNGKLDYYDKENLKKEEIINEYKSMIDQFSSKVHVFEDNLQFLLKLNEYINENDYTYEGVLVLLNDAVIYRKIMHRVLFENQFYKEIIQMKGYLFEAIKKNVSTTKETLKLSLMKKRNSKKRGGSLTHSNYPMHMSENIYTSEDKNDEQGENFHLILKNVEEDFTNFENACIEVCSLYQKEDWSGVYKKLSMVEYTFVNVLNCVISEMKKLNKKSNNEKNDLKKNMKMLKKKFNSLSDDFLKNVEEIDKLNLLLTKECEHNELLIAENDELKKCYKELSIEYNDKLVLIQNKEYELENMHMQLAEKSENKTKAEKINEFLKTDLSYLNTSLDQATQNLSELNNENRKNRVIVKELTEENVDLKNQLEEKTQIIEHLENNLESKSQVINELREFNEMLIQRVEDQGDNGVSGRNGGNNGTDERVERGGRPVSGDESGERGEINENELLVIIDRLESDNYHLKEELDVFKSNYNMLKEEKEELEEVLNGRGLSLSRREIDANNVVVEKENIAEETNRYKIKCIQIIDICFNKDFNIVDIREKIVSIFQNEDDEIINIINCHQSMLYNNDSNNKEEKSIELQEEMINLEREKIIHIEEMSKKNEELIKKNEEIWNLNKYIENLNKEITNKNYIIIKNQQNFEDKNDMLEKNKEYIKFLKEQIKLLCNNIDENNLFNINNVNLSPTLRSFIKRKSYNERYSFVDVNEKETYSSKQDRNNDLNGKTDFIEKCKIKRLSECTNKEEYNFYDENEVKLEEMNLKMDELNDKLTCAEKEINILKNENNNLVEKCEYLKNELKDIQGTKRNLMLCESRLHILEKELEEKEKKLDAQNKTVNECVDMYVEENSENFNKILELKKVNENYKIEINVLNDEICKLKLDIQNYKNDIKNLSSTLDFYKSTHDELVNEFSKEETNNVYYKKLCEIFKNENELVKEKLETEEEHKEQLLKNINDIRKQLNDCIKENHEIVLDLEFFQMQNKMLRDTCNYYKERELILVSNINEEDTNVNSRENYKEKNLKTFINKLKNEINHLQDEVTYRTKDIISLKYQIKEYHLGKISTNEHNLQHNSATTEEIVNINNMVYIQNSLFIYISLFKSVLFIISEILFFADPTNELYLEILTLLKLRAAGANPDFSVELDNMINSFELSKGDCDHIFQSVLKSKNILREKLQLLQLKIS</sequence>
<feature type="coiled-coil region" evidence="2">
    <location>
        <begin position="2080"/>
        <end position="2118"/>
    </location>
</feature>
<feature type="region of interest" description="Disordered" evidence="3">
    <location>
        <begin position="3060"/>
        <end position="3090"/>
    </location>
</feature>
<feature type="coiled-coil region" evidence="2">
    <location>
        <begin position="59"/>
        <end position="252"/>
    </location>
</feature>
<feature type="coiled-coil region" evidence="2">
    <location>
        <begin position="5048"/>
        <end position="5264"/>
    </location>
</feature>
<feature type="compositionally biased region" description="Basic and acidic residues" evidence="3">
    <location>
        <begin position="1996"/>
        <end position="2005"/>
    </location>
</feature>
<feature type="compositionally biased region" description="Polar residues" evidence="3">
    <location>
        <begin position="717"/>
        <end position="726"/>
    </location>
</feature>
<evidence type="ECO:0000313" key="4">
    <source>
        <dbReference type="EMBL" id="SBT50360.1"/>
    </source>
</evidence>
<feature type="compositionally biased region" description="Basic and acidic residues" evidence="3">
    <location>
        <begin position="3061"/>
        <end position="3090"/>
    </location>
</feature>
<feature type="coiled-coil region" evidence="2">
    <location>
        <begin position="1402"/>
        <end position="1436"/>
    </location>
</feature>
<feature type="coiled-coil region" evidence="2">
    <location>
        <begin position="2408"/>
        <end position="2491"/>
    </location>
</feature>
<feature type="coiled-coil region" evidence="2">
    <location>
        <begin position="4509"/>
        <end position="4697"/>
    </location>
</feature>
<feature type="coiled-coil region" evidence="2">
    <location>
        <begin position="1490"/>
        <end position="1594"/>
    </location>
</feature>
<feature type="compositionally biased region" description="Basic and acidic residues" evidence="3">
    <location>
        <begin position="39"/>
        <end position="48"/>
    </location>
</feature>
<keyword evidence="1 2" id="KW-0175">Coiled coil</keyword>
<feature type="coiled-coil region" evidence="2">
    <location>
        <begin position="2594"/>
        <end position="2621"/>
    </location>
</feature>
<feature type="coiled-coil region" evidence="2">
    <location>
        <begin position="442"/>
        <end position="473"/>
    </location>
</feature>
<feature type="region of interest" description="Disordered" evidence="3">
    <location>
        <begin position="4706"/>
        <end position="4742"/>
    </location>
</feature>
<feature type="coiled-coil region" evidence="2">
    <location>
        <begin position="3874"/>
        <end position="3908"/>
    </location>
</feature>
<dbReference type="Proteomes" id="UP000078550">
    <property type="component" value="Unassembled WGS sequence"/>
</dbReference>
<feature type="region of interest" description="Disordered" evidence="3">
    <location>
        <begin position="914"/>
        <end position="969"/>
    </location>
</feature>
<evidence type="ECO:0000256" key="3">
    <source>
        <dbReference type="SAM" id="MobiDB-lite"/>
    </source>
</evidence>
<feature type="region of interest" description="Disordered" evidence="3">
    <location>
        <begin position="1996"/>
        <end position="2028"/>
    </location>
</feature>
<dbReference type="PANTHER" id="PTHR32083">
    <property type="entry name" value="CILIA AND FLAGELLA-ASSOCIATED PROTEIN 58-RELATED"/>
    <property type="match status" value="1"/>
</dbReference>
<feature type="coiled-coil region" evidence="2">
    <location>
        <begin position="3988"/>
        <end position="4215"/>
    </location>
</feature>
<feature type="coiled-coil region" evidence="2">
    <location>
        <begin position="757"/>
        <end position="805"/>
    </location>
</feature>
<feature type="region of interest" description="Disordered" evidence="3">
    <location>
        <begin position="4249"/>
        <end position="4282"/>
    </location>
</feature>
<feature type="coiled-coil region" evidence="2">
    <location>
        <begin position="2874"/>
        <end position="2968"/>
    </location>
</feature>
<feature type="coiled-coil region" evidence="2">
    <location>
        <begin position="1624"/>
        <end position="1752"/>
    </location>
</feature>
<feature type="compositionally biased region" description="Basic and acidic residues" evidence="3">
    <location>
        <begin position="3520"/>
        <end position="3534"/>
    </location>
</feature>
<feature type="coiled-coil region" evidence="2">
    <location>
        <begin position="1844"/>
        <end position="1906"/>
    </location>
</feature>
<feature type="coiled-coil region" evidence="2">
    <location>
        <begin position="2281"/>
        <end position="2378"/>
    </location>
</feature>
<feature type="region of interest" description="Disordered" evidence="3">
    <location>
        <begin position="2669"/>
        <end position="2690"/>
    </location>
</feature>